<dbReference type="InterPro" id="IPR007214">
    <property type="entry name" value="YbaK/aa-tRNA-synth-assoc-dom"/>
</dbReference>
<dbReference type="InterPro" id="IPR040285">
    <property type="entry name" value="ProX/PRXD1"/>
</dbReference>
<dbReference type="PANTHER" id="PTHR31423">
    <property type="entry name" value="YBAK DOMAIN-CONTAINING PROTEIN"/>
    <property type="match status" value="1"/>
</dbReference>
<evidence type="ECO:0000256" key="2">
    <source>
        <dbReference type="ARBA" id="ARBA00022917"/>
    </source>
</evidence>
<keyword evidence="5" id="KW-1185">Reference proteome</keyword>
<keyword evidence="2" id="KW-0648">Protein biosynthesis</keyword>
<sequence length="173" mass="19771">MLESFFILGEKMKTQAKIISTYLDNEGIDYQTINHPPVYTAEEADKYVQNYQFIRTKNLFLKNKAGYYLVALLENKRLDMKKLKQRLATSRFSFARPEELKAKLQITSGAVSPFNLINDEEHQVTFIVDADILRSGQKIGCHPNDNTATIVLAVTDLLQIVKKYGNPVKVIEL</sequence>
<proteinExistence type="inferred from homology"/>
<comment type="similarity">
    <text evidence="1">Belongs to the PRORSD1 family.</text>
</comment>
<gene>
    <name evidence="4" type="ORF">H5S40_11200</name>
</gene>
<dbReference type="PANTHER" id="PTHR31423:SF3">
    <property type="entry name" value="PROLYL-TRNA SYNTHETASE ASSOCIATED DOMAIN-CONTAINING PROTEIN 1-RELATED"/>
    <property type="match status" value="1"/>
</dbReference>
<keyword evidence="4" id="KW-0030">Aminoacyl-tRNA synthetase</keyword>
<keyword evidence="4" id="KW-0436">Ligase</keyword>
<feature type="domain" description="YbaK/aminoacyl-tRNA synthetase-associated" evidence="3">
    <location>
        <begin position="35"/>
        <end position="159"/>
    </location>
</feature>
<evidence type="ECO:0000313" key="4">
    <source>
        <dbReference type="EMBL" id="MBB1070709.1"/>
    </source>
</evidence>
<dbReference type="GO" id="GO:0002161">
    <property type="term" value="F:aminoacyl-tRNA deacylase activity"/>
    <property type="evidence" value="ECO:0007669"/>
    <property type="project" value="InterPro"/>
</dbReference>
<dbReference type="AlphaFoldDB" id="A0A7W3Y9F2"/>
<comment type="caution">
    <text evidence="4">The sequence shown here is derived from an EMBL/GenBank/DDBJ whole genome shotgun (WGS) entry which is preliminary data.</text>
</comment>
<evidence type="ECO:0000259" key="3">
    <source>
        <dbReference type="Pfam" id="PF04073"/>
    </source>
</evidence>
<dbReference type="Gene3D" id="3.90.960.10">
    <property type="entry name" value="YbaK/aminoacyl-tRNA synthetase-associated domain"/>
    <property type="match status" value="1"/>
</dbReference>
<evidence type="ECO:0000313" key="5">
    <source>
        <dbReference type="Proteomes" id="UP000518316"/>
    </source>
</evidence>
<dbReference type="InterPro" id="IPR036754">
    <property type="entry name" value="YbaK/aa-tRNA-synt-asso_dom_sf"/>
</dbReference>
<dbReference type="FunFam" id="3.90.960.10:FF:000005">
    <property type="entry name" value="Putative prolyl-tRNA synthetase"/>
    <property type="match status" value="1"/>
</dbReference>
<dbReference type="GO" id="GO:0004812">
    <property type="term" value="F:aminoacyl-tRNA ligase activity"/>
    <property type="evidence" value="ECO:0007669"/>
    <property type="project" value="UniProtKB-KW"/>
</dbReference>
<name>A0A7W3Y9F2_9LACO</name>
<protein>
    <submittedName>
        <fullName evidence="4">Prolyl-tRNA synthetase associated domain-containing protein</fullName>
    </submittedName>
</protein>
<dbReference type="CDD" id="cd04335">
    <property type="entry name" value="PrdX_deacylase"/>
    <property type="match status" value="1"/>
</dbReference>
<dbReference type="SUPFAM" id="SSF55826">
    <property type="entry name" value="YbaK/ProRS associated domain"/>
    <property type="match status" value="1"/>
</dbReference>
<dbReference type="Proteomes" id="UP000518316">
    <property type="component" value="Unassembled WGS sequence"/>
</dbReference>
<dbReference type="GO" id="GO:0006412">
    <property type="term" value="P:translation"/>
    <property type="evidence" value="ECO:0007669"/>
    <property type="project" value="UniProtKB-KW"/>
</dbReference>
<reference evidence="4 5" key="1">
    <citation type="submission" date="2020-07" db="EMBL/GenBank/DDBJ databases">
        <title>Description of Limosilactobacillus balticus sp. nov., Limosilactobacillus agrestis sp. nov., Limosilactobacillus albertensis sp. nov., Limosilactobacillus rudii sp. nov., Limosilactobacillus fastidiosus sp. nov., five novel Limosilactobacillus species isolated from the vertebrate gastrointestinal tract, and proposal of 6 subspecies of Limosilactobacillus reuteri adapted to the gastrointestinal tract of specific vertebrate hosts.</title>
        <authorList>
            <person name="Li F."/>
            <person name="Cheng C."/>
            <person name="Zheng J."/>
            <person name="Quevedo R.M."/>
            <person name="Li J."/>
            <person name="Roos S."/>
            <person name="Gaenzle M.G."/>
            <person name="Walter J."/>
        </authorList>
    </citation>
    <scope>NUCLEOTIDE SEQUENCE [LARGE SCALE GENOMIC DNA]</scope>
    <source>
        <strain evidence="4 5">RRLNB_1_1</strain>
    </source>
</reference>
<accession>A0A7W3Y9F2</accession>
<dbReference type="Pfam" id="PF04073">
    <property type="entry name" value="tRNA_edit"/>
    <property type="match status" value="1"/>
</dbReference>
<dbReference type="EMBL" id="JACIVC010000072">
    <property type="protein sequence ID" value="MBB1070709.1"/>
    <property type="molecule type" value="Genomic_DNA"/>
</dbReference>
<organism evidence="4 5">
    <name type="scientific">Limosilactobacillus albertensis</name>
    <dbReference type="NCBI Taxonomy" id="2759752"/>
    <lineage>
        <taxon>Bacteria</taxon>
        <taxon>Bacillati</taxon>
        <taxon>Bacillota</taxon>
        <taxon>Bacilli</taxon>
        <taxon>Lactobacillales</taxon>
        <taxon>Lactobacillaceae</taxon>
        <taxon>Limosilactobacillus</taxon>
    </lineage>
</organism>
<evidence type="ECO:0000256" key="1">
    <source>
        <dbReference type="ARBA" id="ARBA00010201"/>
    </source>
</evidence>